<feature type="domain" description="Major facilitator superfamily (MFS) profile" evidence="9">
    <location>
        <begin position="17"/>
        <end position="509"/>
    </location>
</feature>
<comment type="subcellular location">
    <subcellularLocation>
        <location evidence="1">Cell membrane</location>
        <topology evidence="1">Multi-pass membrane protein</topology>
    </subcellularLocation>
</comment>
<evidence type="ECO:0000256" key="4">
    <source>
        <dbReference type="ARBA" id="ARBA00022475"/>
    </source>
</evidence>
<dbReference type="Gene3D" id="1.20.1250.20">
    <property type="entry name" value="MFS general substrate transporter like domains"/>
    <property type="match status" value="1"/>
</dbReference>
<dbReference type="GO" id="GO:0022857">
    <property type="term" value="F:transmembrane transporter activity"/>
    <property type="evidence" value="ECO:0007669"/>
    <property type="project" value="InterPro"/>
</dbReference>
<evidence type="ECO:0000256" key="6">
    <source>
        <dbReference type="ARBA" id="ARBA00022989"/>
    </source>
</evidence>
<keyword evidence="5 8" id="KW-0812">Transmembrane</keyword>
<dbReference type="InterPro" id="IPR020846">
    <property type="entry name" value="MFS_dom"/>
</dbReference>
<dbReference type="NCBIfam" id="TIGR00711">
    <property type="entry name" value="efflux_EmrB"/>
    <property type="match status" value="1"/>
</dbReference>
<feature type="transmembrane region" description="Helical" evidence="8">
    <location>
        <begin position="331"/>
        <end position="350"/>
    </location>
</feature>
<dbReference type="Gene3D" id="1.20.1720.10">
    <property type="entry name" value="Multidrug resistance protein D"/>
    <property type="match status" value="1"/>
</dbReference>
<dbReference type="InterPro" id="IPR004638">
    <property type="entry name" value="EmrB-like"/>
</dbReference>
<comment type="similarity">
    <text evidence="2">Belongs to the major facilitator superfamily. EmrB family.</text>
</comment>
<evidence type="ECO:0000313" key="10">
    <source>
        <dbReference type="EMBL" id="RPF47217.1"/>
    </source>
</evidence>
<dbReference type="PROSITE" id="PS50850">
    <property type="entry name" value="MFS"/>
    <property type="match status" value="1"/>
</dbReference>
<organism evidence="10 11">
    <name type="scientific">Thermodesulfitimonas autotrophica</name>
    <dbReference type="NCBI Taxonomy" id="1894989"/>
    <lineage>
        <taxon>Bacteria</taxon>
        <taxon>Bacillati</taxon>
        <taxon>Bacillota</taxon>
        <taxon>Clostridia</taxon>
        <taxon>Thermoanaerobacterales</taxon>
        <taxon>Thermoanaerobacteraceae</taxon>
        <taxon>Thermodesulfitimonas</taxon>
    </lineage>
</organism>
<keyword evidence="11" id="KW-1185">Reference proteome</keyword>
<evidence type="ECO:0000259" key="9">
    <source>
        <dbReference type="PROSITE" id="PS50850"/>
    </source>
</evidence>
<protein>
    <submittedName>
        <fullName evidence="10">EmrB/QacA subfamily drug resistance transporter</fullName>
    </submittedName>
</protein>
<feature type="transmembrane region" description="Helical" evidence="8">
    <location>
        <begin position="12"/>
        <end position="35"/>
    </location>
</feature>
<evidence type="ECO:0000256" key="5">
    <source>
        <dbReference type="ARBA" id="ARBA00022692"/>
    </source>
</evidence>
<feature type="transmembrane region" description="Helical" evidence="8">
    <location>
        <begin position="108"/>
        <end position="133"/>
    </location>
</feature>
<keyword evidence="3" id="KW-0813">Transport</keyword>
<dbReference type="SUPFAM" id="SSF103473">
    <property type="entry name" value="MFS general substrate transporter"/>
    <property type="match status" value="1"/>
</dbReference>
<evidence type="ECO:0000256" key="3">
    <source>
        <dbReference type="ARBA" id="ARBA00022448"/>
    </source>
</evidence>
<feature type="transmembrane region" description="Helical" evidence="8">
    <location>
        <begin position="362"/>
        <end position="382"/>
    </location>
</feature>
<evidence type="ECO:0000256" key="7">
    <source>
        <dbReference type="ARBA" id="ARBA00023136"/>
    </source>
</evidence>
<feature type="transmembrane region" description="Helical" evidence="8">
    <location>
        <begin position="83"/>
        <end position="102"/>
    </location>
</feature>
<feature type="transmembrane region" description="Helical" evidence="8">
    <location>
        <begin position="403"/>
        <end position="420"/>
    </location>
</feature>
<keyword evidence="6 8" id="KW-1133">Transmembrane helix</keyword>
<dbReference type="CDD" id="cd17503">
    <property type="entry name" value="MFS_LmrB_MDR_like"/>
    <property type="match status" value="1"/>
</dbReference>
<feature type="transmembrane region" description="Helical" evidence="8">
    <location>
        <begin position="204"/>
        <end position="221"/>
    </location>
</feature>
<dbReference type="RefSeq" id="WP_245963101.1">
    <property type="nucleotide sequence ID" value="NZ_RKRE01000002.1"/>
</dbReference>
<dbReference type="AlphaFoldDB" id="A0A3N5AQT0"/>
<gene>
    <name evidence="10" type="ORF">EDD75_1503</name>
</gene>
<feature type="transmembrane region" description="Helical" evidence="8">
    <location>
        <begin position="486"/>
        <end position="504"/>
    </location>
</feature>
<feature type="transmembrane region" description="Helical" evidence="8">
    <location>
        <begin position="140"/>
        <end position="159"/>
    </location>
</feature>
<feature type="transmembrane region" description="Helical" evidence="8">
    <location>
        <begin position="55"/>
        <end position="74"/>
    </location>
</feature>
<feature type="transmembrane region" description="Helical" evidence="8">
    <location>
        <begin position="171"/>
        <end position="192"/>
    </location>
</feature>
<accession>A0A3N5AQT0</accession>
<dbReference type="InterPro" id="IPR011701">
    <property type="entry name" value="MFS"/>
</dbReference>
<dbReference type="PANTHER" id="PTHR42718">
    <property type="entry name" value="MAJOR FACILITATOR SUPERFAMILY MULTIDRUG TRANSPORTER MFSC"/>
    <property type="match status" value="1"/>
</dbReference>
<name>A0A3N5AQT0_9THEO</name>
<keyword evidence="7 8" id="KW-0472">Membrane</keyword>
<proteinExistence type="inferred from homology"/>
<dbReference type="InterPro" id="IPR036259">
    <property type="entry name" value="MFS_trans_sf"/>
</dbReference>
<feature type="transmembrane region" description="Helical" evidence="8">
    <location>
        <begin position="272"/>
        <end position="294"/>
    </location>
</feature>
<reference evidence="10 11" key="1">
    <citation type="submission" date="2018-11" db="EMBL/GenBank/DDBJ databases">
        <title>Genomic Encyclopedia of Type Strains, Phase IV (KMG-IV): sequencing the most valuable type-strain genomes for metagenomic binning, comparative biology and taxonomic classification.</title>
        <authorList>
            <person name="Goeker M."/>
        </authorList>
    </citation>
    <scope>NUCLEOTIDE SEQUENCE [LARGE SCALE GENOMIC DNA]</scope>
    <source>
        <strain evidence="10 11">DSM 102936</strain>
    </source>
</reference>
<dbReference type="GO" id="GO:0005886">
    <property type="term" value="C:plasma membrane"/>
    <property type="evidence" value="ECO:0007669"/>
    <property type="project" value="UniProtKB-SubCell"/>
</dbReference>
<evidence type="ECO:0000256" key="1">
    <source>
        <dbReference type="ARBA" id="ARBA00004651"/>
    </source>
</evidence>
<dbReference type="EMBL" id="RKRE01000002">
    <property type="protein sequence ID" value="RPF47217.1"/>
    <property type="molecule type" value="Genomic_DNA"/>
</dbReference>
<keyword evidence="4" id="KW-1003">Cell membrane</keyword>
<dbReference type="Pfam" id="PF07690">
    <property type="entry name" value="MFS_1"/>
    <property type="match status" value="1"/>
</dbReference>
<evidence type="ECO:0000256" key="2">
    <source>
        <dbReference type="ARBA" id="ARBA00008537"/>
    </source>
</evidence>
<sequence>MLREAGLGEAAHLPLMALFGLILGTFMGVLDGTIVNVALPRMMAVFNATTSQIQWVLTVYLLVGGMVIPATGYLGDRFGYKRMYLFCIGLFTLSSMLCGLAWNVNSLIVARALQAIGGGMVIPLSMAIVYQIWPREKIGLAMSLWGVTMTLAPAIGPTLGGYLVDNFSWRLIFYINLPVGLLTVLVSAFFLTETEQIADRKLDVLGLLLSSVSCFLLLLALDKGQDWGWSAQSTVTLLVAAFFGFLLFFFWELSVPEPVIDVRLLRNGIFSLALVTSSLVSVALFLGVFLTPLFTQQVQGYSPTQTGLILMPAALASGLMMPLAGKLFDRVGAALPGILGLALISLTTYTLRHVTVDMPVQYLQLLLSVRGLGLGLAMMPLMTAGMNAVPPRFTGQASALMNVIRQVAASFGISLVTYVFENRMVFHGERLAEGVSHLAPLGYFYYSQVAGKVGALLGLAAARPATEGLLQGAIQKQAATLAVGDAFLVATVIALMALPLAFVFTKGRIDLARQAAAAELGDRDGGGPPAMVTEV</sequence>
<dbReference type="PANTHER" id="PTHR42718:SF9">
    <property type="entry name" value="MAJOR FACILITATOR SUPERFAMILY MULTIDRUG TRANSPORTER MFSC"/>
    <property type="match status" value="1"/>
</dbReference>
<feature type="transmembrane region" description="Helical" evidence="8">
    <location>
        <begin position="227"/>
        <end position="251"/>
    </location>
</feature>
<comment type="caution">
    <text evidence="10">The sequence shown here is derived from an EMBL/GenBank/DDBJ whole genome shotgun (WGS) entry which is preliminary data.</text>
</comment>
<evidence type="ECO:0000256" key="8">
    <source>
        <dbReference type="SAM" id="Phobius"/>
    </source>
</evidence>
<dbReference type="PRINTS" id="PR01036">
    <property type="entry name" value="TCRTETB"/>
</dbReference>
<evidence type="ECO:0000313" key="11">
    <source>
        <dbReference type="Proteomes" id="UP000282654"/>
    </source>
</evidence>
<dbReference type="Proteomes" id="UP000282654">
    <property type="component" value="Unassembled WGS sequence"/>
</dbReference>